<organism evidence="1 2">
    <name type="scientific">Ascobolus immersus RN42</name>
    <dbReference type="NCBI Taxonomy" id="1160509"/>
    <lineage>
        <taxon>Eukaryota</taxon>
        <taxon>Fungi</taxon>
        <taxon>Dikarya</taxon>
        <taxon>Ascomycota</taxon>
        <taxon>Pezizomycotina</taxon>
        <taxon>Pezizomycetes</taxon>
        <taxon>Pezizales</taxon>
        <taxon>Ascobolaceae</taxon>
        <taxon>Ascobolus</taxon>
    </lineage>
</organism>
<evidence type="ECO:0000313" key="1">
    <source>
        <dbReference type="EMBL" id="RPA77844.1"/>
    </source>
</evidence>
<evidence type="ECO:0000313" key="2">
    <source>
        <dbReference type="Proteomes" id="UP000275078"/>
    </source>
</evidence>
<keyword evidence="2" id="KW-1185">Reference proteome</keyword>
<protein>
    <submittedName>
        <fullName evidence="1">Uncharacterized protein</fullName>
    </submittedName>
</protein>
<dbReference type="EMBL" id="ML119720">
    <property type="protein sequence ID" value="RPA77844.1"/>
    <property type="molecule type" value="Genomic_DNA"/>
</dbReference>
<dbReference type="AlphaFoldDB" id="A0A3N4I7S6"/>
<proteinExistence type="predicted"/>
<reference evidence="1 2" key="1">
    <citation type="journal article" date="2018" name="Nat. Ecol. Evol.">
        <title>Pezizomycetes genomes reveal the molecular basis of ectomycorrhizal truffle lifestyle.</title>
        <authorList>
            <person name="Murat C."/>
            <person name="Payen T."/>
            <person name="Noel B."/>
            <person name="Kuo A."/>
            <person name="Morin E."/>
            <person name="Chen J."/>
            <person name="Kohler A."/>
            <person name="Krizsan K."/>
            <person name="Balestrini R."/>
            <person name="Da Silva C."/>
            <person name="Montanini B."/>
            <person name="Hainaut M."/>
            <person name="Levati E."/>
            <person name="Barry K.W."/>
            <person name="Belfiori B."/>
            <person name="Cichocki N."/>
            <person name="Clum A."/>
            <person name="Dockter R.B."/>
            <person name="Fauchery L."/>
            <person name="Guy J."/>
            <person name="Iotti M."/>
            <person name="Le Tacon F."/>
            <person name="Lindquist E.A."/>
            <person name="Lipzen A."/>
            <person name="Malagnac F."/>
            <person name="Mello A."/>
            <person name="Molinier V."/>
            <person name="Miyauchi S."/>
            <person name="Poulain J."/>
            <person name="Riccioni C."/>
            <person name="Rubini A."/>
            <person name="Sitrit Y."/>
            <person name="Splivallo R."/>
            <person name="Traeger S."/>
            <person name="Wang M."/>
            <person name="Zifcakova L."/>
            <person name="Wipf D."/>
            <person name="Zambonelli A."/>
            <person name="Paolocci F."/>
            <person name="Nowrousian M."/>
            <person name="Ottonello S."/>
            <person name="Baldrian P."/>
            <person name="Spatafora J.W."/>
            <person name="Henrissat B."/>
            <person name="Nagy L.G."/>
            <person name="Aury J.M."/>
            <person name="Wincker P."/>
            <person name="Grigoriev I.V."/>
            <person name="Bonfante P."/>
            <person name="Martin F.M."/>
        </authorList>
    </citation>
    <scope>NUCLEOTIDE SEQUENCE [LARGE SCALE GENOMIC DNA]</scope>
    <source>
        <strain evidence="1 2">RN42</strain>
    </source>
</reference>
<accession>A0A3N4I7S6</accession>
<gene>
    <name evidence="1" type="ORF">BJ508DRAFT_163885</name>
</gene>
<sequence length="175" mass="19940">MSVPSLAHCLSSFWFICSQSSVPSAVTYHSYLALRDGLLFSLVRSHWHIYFLLISMTTSSLEYFPLVRFSSLSSSSFLFLLPAGSDLTSPNHSAKHRHQSFFLLYILTFLHEYSCLSTFQLPSFTFCSVSGLFCLLLPMSVTRSGFLFILNRQFSRARGELMFVHESFRQSAGSW</sequence>
<dbReference type="Proteomes" id="UP000275078">
    <property type="component" value="Unassembled WGS sequence"/>
</dbReference>
<name>A0A3N4I7S6_ASCIM</name>